<evidence type="ECO:0000313" key="1">
    <source>
        <dbReference type="EMBL" id="ESU24555.1"/>
    </source>
</evidence>
<organism evidence="1 2">
    <name type="scientific">Flavobacterium limnosediminis JC2902</name>
    <dbReference type="NCBI Taxonomy" id="1341181"/>
    <lineage>
        <taxon>Bacteria</taxon>
        <taxon>Pseudomonadati</taxon>
        <taxon>Bacteroidota</taxon>
        <taxon>Flavobacteriia</taxon>
        <taxon>Flavobacteriales</taxon>
        <taxon>Flavobacteriaceae</taxon>
        <taxon>Flavobacterium</taxon>
    </lineage>
</organism>
<dbReference type="EMBL" id="AVGG01000040">
    <property type="protein sequence ID" value="ESU24555.1"/>
    <property type="molecule type" value="Genomic_DNA"/>
</dbReference>
<dbReference type="eggNOG" id="ENOG50331NV">
    <property type="taxonomic scope" value="Bacteria"/>
</dbReference>
<accession>V6SJD8</accession>
<gene>
    <name evidence="1" type="ORF">FLJC2902T_31950</name>
</gene>
<dbReference type="Proteomes" id="UP000018004">
    <property type="component" value="Unassembled WGS sequence"/>
</dbReference>
<protein>
    <submittedName>
        <fullName evidence="1">Uncharacterized protein</fullName>
    </submittedName>
</protein>
<dbReference type="PATRIC" id="fig|1341181.4.peg.3138"/>
<sequence>MNPPVTSIFLLITTFSFGQTIEDKTEEFLSAINCKEILNKKYNTIKSSIDETKPELFRNFQLDFNKTEDVKIFDDFLIEEIELFKEESFVQLSDTYSRNYSVAKIQLFINKAKNSKNIDSVLRDSNFYKELDSIVGIFQSDLNKDIKLTLTKIRAQYTPLKLIILENGNEINVKNVNLEMFLNTASKQNDKINILNTITSEISVPKNFDYDTIKSLTIKYNSVEYTIDKYNMNLPETVREISSPLKKDGFEDLEIWTLNISQNNISLKIKAEVIFEK</sequence>
<evidence type="ECO:0000313" key="2">
    <source>
        <dbReference type="Proteomes" id="UP000018004"/>
    </source>
</evidence>
<dbReference type="AlphaFoldDB" id="V6SJD8"/>
<keyword evidence="2" id="KW-1185">Reference proteome</keyword>
<comment type="caution">
    <text evidence="1">The sequence shown here is derived from an EMBL/GenBank/DDBJ whole genome shotgun (WGS) entry which is preliminary data.</text>
</comment>
<name>V6SJD8_9FLAO</name>
<proteinExistence type="predicted"/>
<reference evidence="1 2" key="1">
    <citation type="submission" date="2013-08" db="EMBL/GenBank/DDBJ databases">
        <title>Flavobacterium limnosediminis JC2902 genome sequencing.</title>
        <authorList>
            <person name="Lee K."/>
            <person name="Yi H."/>
            <person name="Park S."/>
            <person name="Chun J."/>
        </authorList>
    </citation>
    <scope>NUCLEOTIDE SEQUENCE [LARGE SCALE GENOMIC DNA]</scope>
    <source>
        <strain evidence="1 2">JC2902</strain>
    </source>
</reference>